<accession>A0AAV8XVZ5</accession>
<keyword evidence="3" id="KW-1185">Reference proteome</keyword>
<proteinExistence type="predicted"/>
<name>A0AAV8XVZ5_9CUCU</name>
<dbReference type="EMBL" id="JAPWTK010000318">
    <property type="protein sequence ID" value="KAJ8942622.1"/>
    <property type="molecule type" value="Genomic_DNA"/>
</dbReference>
<organism evidence="2 3">
    <name type="scientific">Aromia moschata</name>
    <dbReference type="NCBI Taxonomy" id="1265417"/>
    <lineage>
        <taxon>Eukaryota</taxon>
        <taxon>Metazoa</taxon>
        <taxon>Ecdysozoa</taxon>
        <taxon>Arthropoda</taxon>
        <taxon>Hexapoda</taxon>
        <taxon>Insecta</taxon>
        <taxon>Pterygota</taxon>
        <taxon>Neoptera</taxon>
        <taxon>Endopterygota</taxon>
        <taxon>Coleoptera</taxon>
        <taxon>Polyphaga</taxon>
        <taxon>Cucujiformia</taxon>
        <taxon>Chrysomeloidea</taxon>
        <taxon>Cerambycidae</taxon>
        <taxon>Cerambycinae</taxon>
        <taxon>Callichromatini</taxon>
        <taxon>Aromia</taxon>
    </lineage>
</organism>
<protein>
    <submittedName>
        <fullName evidence="2">Uncharacterized protein</fullName>
    </submittedName>
</protein>
<reference evidence="2" key="1">
    <citation type="journal article" date="2023" name="Insect Mol. Biol.">
        <title>Genome sequencing provides insights into the evolution of gene families encoding plant cell wall-degrading enzymes in longhorned beetles.</title>
        <authorList>
            <person name="Shin N.R."/>
            <person name="Okamura Y."/>
            <person name="Kirsch R."/>
            <person name="Pauchet Y."/>
        </authorList>
    </citation>
    <scope>NUCLEOTIDE SEQUENCE</scope>
    <source>
        <strain evidence="2">AMC_N1</strain>
    </source>
</reference>
<dbReference type="Proteomes" id="UP001162162">
    <property type="component" value="Unassembled WGS sequence"/>
</dbReference>
<keyword evidence="1" id="KW-1133">Transmembrane helix</keyword>
<sequence>MVCSVVWQSERLLLSSTLEIVMSEFFLQNGSVAARHVTRWIVTCPRGGSLRGVLLHGAVHDGHVGLLAGRPRPLSLLRHHAVLLAAGVLLVLLVGLVVLHVAAAAVALRIPVAPVEGVRGPRRRRHRGAGVHGTWIRPCKHIHTHVRGYNPISNHVDSQYACAGQFTGKRSENRSDYQMTLRNFSENSVLLV</sequence>
<keyword evidence="1" id="KW-0472">Membrane</keyword>
<feature type="transmembrane region" description="Helical" evidence="1">
    <location>
        <begin position="81"/>
        <end position="108"/>
    </location>
</feature>
<gene>
    <name evidence="2" type="ORF">NQ318_013335</name>
</gene>
<dbReference type="AlphaFoldDB" id="A0AAV8XVZ5"/>
<evidence type="ECO:0000256" key="1">
    <source>
        <dbReference type="SAM" id="Phobius"/>
    </source>
</evidence>
<evidence type="ECO:0000313" key="2">
    <source>
        <dbReference type="EMBL" id="KAJ8942622.1"/>
    </source>
</evidence>
<keyword evidence="1" id="KW-0812">Transmembrane</keyword>
<comment type="caution">
    <text evidence="2">The sequence shown here is derived from an EMBL/GenBank/DDBJ whole genome shotgun (WGS) entry which is preliminary data.</text>
</comment>
<evidence type="ECO:0000313" key="3">
    <source>
        <dbReference type="Proteomes" id="UP001162162"/>
    </source>
</evidence>